<proteinExistence type="predicted"/>
<keyword evidence="2" id="KW-1185">Reference proteome</keyword>
<dbReference type="EMBL" id="BPLQ01011123">
    <property type="protein sequence ID" value="GIY55800.1"/>
    <property type="molecule type" value="Genomic_DNA"/>
</dbReference>
<accession>A0AAV4UE44</accession>
<evidence type="ECO:0000313" key="2">
    <source>
        <dbReference type="Proteomes" id="UP001054837"/>
    </source>
</evidence>
<protein>
    <submittedName>
        <fullName evidence="1">Uncharacterized protein</fullName>
    </submittedName>
</protein>
<dbReference type="AlphaFoldDB" id="A0AAV4UE44"/>
<name>A0AAV4UE44_9ARAC</name>
<comment type="caution">
    <text evidence="1">The sequence shown here is derived from an EMBL/GenBank/DDBJ whole genome shotgun (WGS) entry which is preliminary data.</text>
</comment>
<organism evidence="1 2">
    <name type="scientific">Caerostris darwini</name>
    <dbReference type="NCBI Taxonomy" id="1538125"/>
    <lineage>
        <taxon>Eukaryota</taxon>
        <taxon>Metazoa</taxon>
        <taxon>Ecdysozoa</taxon>
        <taxon>Arthropoda</taxon>
        <taxon>Chelicerata</taxon>
        <taxon>Arachnida</taxon>
        <taxon>Araneae</taxon>
        <taxon>Araneomorphae</taxon>
        <taxon>Entelegynae</taxon>
        <taxon>Araneoidea</taxon>
        <taxon>Araneidae</taxon>
        <taxon>Caerostris</taxon>
    </lineage>
</organism>
<reference evidence="1 2" key="1">
    <citation type="submission" date="2021-06" db="EMBL/GenBank/DDBJ databases">
        <title>Caerostris darwini draft genome.</title>
        <authorList>
            <person name="Kono N."/>
            <person name="Arakawa K."/>
        </authorList>
    </citation>
    <scope>NUCLEOTIDE SEQUENCE [LARGE SCALE GENOMIC DNA]</scope>
</reference>
<sequence length="218" mass="25283">MEEYSKILREAGIETEQYQQNSMSDAHMMTAEQDGMEFSRQKFALYKYNHEHKISWSYLRADMLYPQYQPTITSLQQVNLDGNCASSIKYEDISSDISCDILYPSQQYNFSHDINIRPFIIVSKCYEHSSSSNHEHKISRFDMFYPQFQPTTASLQQVSLDGNCASSIKYEDISPDISCDILYPSQQYNFSQDINVGSFINVSKSYEHNQRSSLIAEL</sequence>
<evidence type="ECO:0000313" key="1">
    <source>
        <dbReference type="EMBL" id="GIY55800.1"/>
    </source>
</evidence>
<gene>
    <name evidence="1" type="ORF">CDAR_494641</name>
</gene>
<dbReference type="Proteomes" id="UP001054837">
    <property type="component" value="Unassembled WGS sequence"/>
</dbReference>